<dbReference type="Gene3D" id="3.40.50.720">
    <property type="entry name" value="NAD(P)-binding Rossmann-like Domain"/>
    <property type="match status" value="1"/>
</dbReference>
<sequence length="323" mass="36542">MSAKIVHIALVGAGFMGENHLRNLISLPDVEVIGIFDSDFAKSKSLAEKYQVPLAKKLPDLMKAADAAVICVPTMAHYAVAVEAIQQRCHVFVEKPFTHRLEEAQSLCQMASHYGVHIQVGHVERFHPVIQTLLQSVRYEQLVMGEFYRYVPLKKRIDADVCLTLMVHDLDHVLHIADRMKVSPTDLSATGQVVHPQEMNQGKVDNAQVHLSFTSSFHVTIHAVRAGSLRKREIILTETDRTWVADLLNHRLDLYTRSHRFSDSIQCRTVLTPTSSPLLEEIKHFIQTVQTDRPPAVSQMDGFRVMKLVEQIQSEMGKRSEPK</sequence>
<keyword evidence="3" id="KW-1185">Reference proteome</keyword>
<accession>A0ABW4CAV4</accession>
<gene>
    <name evidence="2" type="ORF">ACFQ4Y_11585</name>
</gene>
<dbReference type="Gene3D" id="3.30.360.10">
    <property type="entry name" value="Dihydrodipicolinate Reductase, domain 2"/>
    <property type="match status" value="1"/>
</dbReference>
<dbReference type="InterPro" id="IPR051450">
    <property type="entry name" value="Gfo/Idh/MocA_Oxidoreductases"/>
</dbReference>
<comment type="caution">
    <text evidence="2">The sequence shown here is derived from an EMBL/GenBank/DDBJ whole genome shotgun (WGS) entry which is preliminary data.</text>
</comment>
<proteinExistence type="predicted"/>
<dbReference type="EMBL" id="JBHTNU010000010">
    <property type="protein sequence ID" value="MFD1427547.1"/>
    <property type="molecule type" value="Genomic_DNA"/>
</dbReference>
<dbReference type="RefSeq" id="WP_380165663.1">
    <property type="nucleotide sequence ID" value="NZ_JBHTNU010000010.1"/>
</dbReference>
<dbReference type="Proteomes" id="UP001597282">
    <property type="component" value="Unassembled WGS sequence"/>
</dbReference>
<dbReference type="InterPro" id="IPR036291">
    <property type="entry name" value="NAD(P)-bd_dom_sf"/>
</dbReference>
<dbReference type="InterPro" id="IPR000683">
    <property type="entry name" value="Gfo/Idh/MocA-like_OxRdtase_N"/>
</dbReference>
<evidence type="ECO:0000313" key="3">
    <source>
        <dbReference type="Proteomes" id="UP001597282"/>
    </source>
</evidence>
<dbReference type="PANTHER" id="PTHR43377:SF1">
    <property type="entry name" value="BILIVERDIN REDUCTASE A"/>
    <property type="match status" value="1"/>
</dbReference>
<feature type="domain" description="Gfo/Idh/MocA-like oxidoreductase N-terminal" evidence="1">
    <location>
        <begin position="7"/>
        <end position="122"/>
    </location>
</feature>
<protein>
    <submittedName>
        <fullName evidence="2">Gfo/Idh/MocA family protein</fullName>
    </submittedName>
</protein>
<dbReference type="SUPFAM" id="SSF51735">
    <property type="entry name" value="NAD(P)-binding Rossmann-fold domains"/>
    <property type="match status" value="1"/>
</dbReference>
<evidence type="ECO:0000313" key="2">
    <source>
        <dbReference type="EMBL" id="MFD1427547.1"/>
    </source>
</evidence>
<dbReference type="Pfam" id="PF01408">
    <property type="entry name" value="GFO_IDH_MocA"/>
    <property type="match status" value="1"/>
</dbReference>
<dbReference type="PANTHER" id="PTHR43377">
    <property type="entry name" value="BILIVERDIN REDUCTASE A"/>
    <property type="match status" value="1"/>
</dbReference>
<reference evidence="3" key="1">
    <citation type="journal article" date="2019" name="Int. J. Syst. Evol. Microbiol.">
        <title>The Global Catalogue of Microorganisms (GCM) 10K type strain sequencing project: providing services to taxonomists for standard genome sequencing and annotation.</title>
        <authorList>
            <consortium name="The Broad Institute Genomics Platform"/>
            <consortium name="The Broad Institute Genome Sequencing Center for Infectious Disease"/>
            <person name="Wu L."/>
            <person name="Ma J."/>
        </authorList>
    </citation>
    <scope>NUCLEOTIDE SEQUENCE [LARGE SCALE GENOMIC DNA]</scope>
    <source>
        <strain evidence="3">S1</strain>
    </source>
</reference>
<name>A0ABW4CAV4_9BACL</name>
<evidence type="ECO:0000259" key="1">
    <source>
        <dbReference type="Pfam" id="PF01408"/>
    </source>
</evidence>
<organism evidence="2 3">
    <name type="scientific">Kroppenstedtia sanguinis</name>
    <dbReference type="NCBI Taxonomy" id="1380684"/>
    <lineage>
        <taxon>Bacteria</taxon>
        <taxon>Bacillati</taxon>
        <taxon>Bacillota</taxon>
        <taxon>Bacilli</taxon>
        <taxon>Bacillales</taxon>
        <taxon>Thermoactinomycetaceae</taxon>
        <taxon>Kroppenstedtia</taxon>
    </lineage>
</organism>